<feature type="transmembrane region" description="Helical" evidence="1">
    <location>
        <begin position="61"/>
        <end position="86"/>
    </location>
</feature>
<protein>
    <submittedName>
        <fullName evidence="2">Uncharacterized protein</fullName>
    </submittedName>
</protein>
<keyword evidence="1" id="KW-1133">Transmembrane helix</keyword>
<proteinExistence type="predicted"/>
<sequence length="89" mass="9973">MRNSRVDAADHRLSDSEEAAVIRQAHGGADSLYSSDTRVESFKIDHGLRHWTEYHPDSSFWTFQAIEAAGFTAHAAVLLAAAFWLVRRS</sequence>
<gene>
    <name evidence="2" type="ORF">SAMN05421541_121109</name>
</gene>
<dbReference type="EMBL" id="FONV01000021">
    <property type="protein sequence ID" value="SFF77599.1"/>
    <property type="molecule type" value="Genomic_DNA"/>
</dbReference>
<dbReference type="Proteomes" id="UP000199645">
    <property type="component" value="Unassembled WGS sequence"/>
</dbReference>
<keyword evidence="1" id="KW-0812">Transmembrane</keyword>
<keyword evidence="1" id="KW-0472">Membrane</keyword>
<reference evidence="2 3" key="1">
    <citation type="submission" date="2016-10" db="EMBL/GenBank/DDBJ databases">
        <authorList>
            <person name="de Groot N.N."/>
        </authorList>
    </citation>
    <scope>NUCLEOTIDE SEQUENCE [LARGE SCALE GENOMIC DNA]</scope>
    <source>
        <strain evidence="2 3">DSM 43019</strain>
    </source>
</reference>
<evidence type="ECO:0000256" key="1">
    <source>
        <dbReference type="SAM" id="Phobius"/>
    </source>
</evidence>
<dbReference type="OrthoDB" id="9993341at2"/>
<dbReference type="RefSeq" id="WP_093621366.1">
    <property type="nucleotide sequence ID" value="NZ_BOMT01000073.1"/>
</dbReference>
<dbReference type="STRING" id="35752.SAMN05421541_121109"/>
<dbReference type="AlphaFoldDB" id="A0A1I2LGM3"/>
<accession>A0A1I2LGM3</accession>
<evidence type="ECO:0000313" key="2">
    <source>
        <dbReference type="EMBL" id="SFF77599.1"/>
    </source>
</evidence>
<evidence type="ECO:0000313" key="3">
    <source>
        <dbReference type="Proteomes" id="UP000199645"/>
    </source>
</evidence>
<keyword evidence="3" id="KW-1185">Reference proteome</keyword>
<name>A0A1I2LGM3_9ACTN</name>
<organism evidence="2 3">
    <name type="scientific">Actinoplanes philippinensis</name>
    <dbReference type="NCBI Taxonomy" id="35752"/>
    <lineage>
        <taxon>Bacteria</taxon>
        <taxon>Bacillati</taxon>
        <taxon>Actinomycetota</taxon>
        <taxon>Actinomycetes</taxon>
        <taxon>Micromonosporales</taxon>
        <taxon>Micromonosporaceae</taxon>
        <taxon>Actinoplanes</taxon>
    </lineage>
</organism>